<feature type="domain" description="Methyltransferase small" evidence="4">
    <location>
        <begin position="34"/>
        <end position="96"/>
    </location>
</feature>
<comment type="similarity">
    <text evidence="1">Belongs to the methyltransferase superfamily. PrmA family.</text>
</comment>
<evidence type="ECO:0000256" key="3">
    <source>
        <dbReference type="SAM" id="MobiDB-lite"/>
    </source>
</evidence>
<keyword evidence="5" id="KW-0808">Transferase</keyword>
<evidence type="ECO:0000313" key="5">
    <source>
        <dbReference type="EMBL" id="KAK1740808.1"/>
    </source>
</evidence>
<dbReference type="CDD" id="cd02440">
    <property type="entry name" value="AdoMet_MTases"/>
    <property type="match status" value="1"/>
</dbReference>
<sequence length="309" mass="33742">MKQKHLESCLSSIPNRVFPDPKIQLEQYPTSVNLAASIVLTALAKGDAGKGRTILDLGCGTGNLGLAFAIVKSDFVYLVDCDSDALDLARENVEMLEEEELIGSCSEDEDGCCMGVELIMAKLKYDPPKKNQSGGGGRGGKGRGRGRGGGGRGKGGRGSASSTQPNELLLLDPKLDNRDDGIPLPSKMVDTVITNPPFGTKNNEGIDVQFLKTAIRLARRSVYSFHKTSTRPFLVKLLRDKWGLNVEVVAEMKFEIPNMYKFHKQKCVDVEVDLIRVFWEEEDTIEDKDASEEEESEGEEMPLGVCGVA</sequence>
<accession>A0AAD8Y7W9</accession>
<dbReference type="Pfam" id="PF05175">
    <property type="entry name" value="MTS"/>
    <property type="match status" value="1"/>
</dbReference>
<dbReference type="InterPro" id="IPR002052">
    <property type="entry name" value="DNA_methylase_N6_adenine_CS"/>
</dbReference>
<dbReference type="GO" id="GO:0008988">
    <property type="term" value="F:rRNA (adenine-N6-)-methyltransferase activity"/>
    <property type="evidence" value="ECO:0007669"/>
    <property type="project" value="TreeGrafter"/>
</dbReference>
<dbReference type="PROSITE" id="PS00092">
    <property type="entry name" value="N6_MTASE"/>
    <property type="match status" value="1"/>
</dbReference>
<proteinExistence type="inferred from homology"/>
<gene>
    <name evidence="5" type="ORF">QTG54_008903</name>
</gene>
<organism evidence="5 6">
    <name type="scientific">Skeletonema marinoi</name>
    <dbReference type="NCBI Taxonomy" id="267567"/>
    <lineage>
        <taxon>Eukaryota</taxon>
        <taxon>Sar</taxon>
        <taxon>Stramenopiles</taxon>
        <taxon>Ochrophyta</taxon>
        <taxon>Bacillariophyta</taxon>
        <taxon>Coscinodiscophyceae</taxon>
        <taxon>Thalassiosirophycidae</taxon>
        <taxon>Thalassiosirales</taxon>
        <taxon>Skeletonemataceae</taxon>
        <taxon>Skeletonema</taxon>
        <taxon>Skeletonema marinoi-dohrnii complex</taxon>
    </lineage>
</organism>
<dbReference type="PANTHER" id="PTHR23290">
    <property type="entry name" value="RRNA N6-ADENOSINE-METHYLTRANSFERASE METTL5"/>
    <property type="match status" value="1"/>
</dbReference>
<dbReference type="InterPro" id="IPR007848">
    <property type="entry name" value="Small_mtfrase_dom"/>
</dbReference>
<keyword evidence="5" id="KW-0489">Methyltransferase</keyword>
<feature type="region of interest" description="Disordered" evidence="3">
    <location>
        <begin position="285"/>
        <end position="309"/>
    </location>
</feature>
<dbReference type="InterPro" id="IPR051720">
    <property type="entry name" value="rRNA_MeTrfase/Polyamine_Synth"/>
</dbReference>
<protein>
    <recommendedName>
        <fullName evidence="2">Methyltransferase-like protein 5</fullName>
    </recommendedName>
</protein>
<dbReference type="AlphaFoldDB" id="A0AAD8Y7W9"/>
<evidence type="ECO:0000259" key="4">
    <source>
        <dbReference type="Pfam" id="PF05175"/>
    </source>
</evidence>
<dbReference type="PANTHER" id="PTHR23290:SF0">
    <property type="entry name" value="RRNA N6-ADENOSINE-METHYLTRANSFERASE METTL5"/>
    <property type="match status" value="1"/>
</dbReference>
<evidence type="ECO:0000256" key="2">
    <source>
        <dbReference type="ARBA" id="ARBA00041374"/>
    </source>
</evidence>
<dbReference type="SUPFAM" id="SSF53335">
    <property type="entry name" value="S-adenosyl-L-methionine-dependent methyltransferases"/>
    <property type="match status" value="1"/>
</dbReference>
<dbReference type="Gene3D" id="3.40.50.150">
    <property type="entry name" value="Vaccinia Virus protein VP39"/>
    <property type="match status" value="1"/>
</dbReference>
<name>A0AAD8Y7W9_9STRA</name>
<evidence type="ECO:0000313" key="6">
    <source>
        <dbReference type="Proteomes" id="UP001224775"/>
    </source>
</evidence>
<evidence type="ECO:0000256" key="1">
    <source>
        <dbReference type="ARBA" id="ARBA00009741"/>
    </source>
</evidence>
<dbReference type="InterPro" id="IPR029063">
    <property type="entry name" value="SAM-dependent_MTases_sf"/>
</dbReference>
<dbReference type="GO" id="GO:0003676">
    <property type="term" value="F:nucleic acid binding"/>
    <property type="evidence" value="ECO:0007669"/>
    <property type="project" value="InterPro"/>
</dbReference>
<keyword evidence="6" id="KW-1185">Reference proteome</keyword>
<dbReference type="EMBL" id="JATAAI010000015">
    <property type="protein sequence ID" value="KAK1740808.1"/>
    <property type="molecule type" value="Genomic_DNA"/>
</dbReference>
<comment type="caution">
    <text evidence="5">The sequence shown here is derived from an EMBL/GenBank/DDBJ whole genome shotgun (WGS) entry which is preliminary data.</text>
</comment>
<feature type="compositionally biased region" description="Acidic residues" evidence="3">
    <location>
        <begin position="285"/>
        <end position="300"/>
    </location>
</feature>
<dbReference type="Proteomes" id="UP001224775">
    <property type="component" value="Unassembled WGS sequence"/>
</dbReference>
<reference evidence="5" key="1">
    <citation type="submission" date="2023-06" db="EMBL/GenBank/DDBJ databases">
        <title>Survivors Of The Sea: Transcriptome response of Skeletonema marinoi to long-term dormancy.</title>
        <authorList>
            <person name="Pinder M.I.M."/>
            <person name="Kourtchenko O."/>
            <person name="Robertson E.K."/>
            <person name="Larsson T."/>
            <person name="Maumus F."/>
            <person name="Osuna-Cruz C.M."/>
            <person name="Vancaester E."/>
            <person name="Stenow R."/>
            <person name="Vandepoele K."/>
            <person name="Ploug H."/>
            <person name="Bruchert V."/>
            <person name="Godhe A."/>
            <person name="Topel M."/>
        </authorList>
    </citation>
    <scope>NUCLEOTIDE SEQUENCE</scope>
    <source>
        <strain evidence="5">R05AC</strain>
    </source>
</reference>
<feature type="compositionally biased region" description="Gly residues" evidence="3">
    <location>
        <begin position="147"/>
        <end position="158"/>
    </location>
</feature>
<feature type="region of interest" description="Disordered" evidence="3">
    <location>
        <begin position="126"/>
        <end position="168"/>
    </location>
</feature>